<dbReference type="PIRSF" id="PIRSF006661">
    <property type="entry name" value="PP-lp_UCP006661"/>
    <property type="match status" value="1"/>
</dbReference>
<evidence type="ECO:0000313" key="2">
    <source>
        <dbReference type="EMBL" id="QDU30151.1"/>
    </source>
</evidence>
<evidence type="ECO:0000313" key="3">
    <source>
        <dbReference type="Proteomes" id="UP000315017"/>
    </source>
</evidence>
<dbReference type="GO" id="GO:0016783">
    <property type="term" value="F:sulfurtransferase activity"/>
    <property type="evidence" value="ECO:0007669"/>
    <property type="project" value="InterPro"/>
</dbReference>
<dbReference type="InterPro" id="IPR052188">
    <property type="entry name" value="Ni-pincer_cofactor_biosynth"/>
</dbReference>
<dbReference type="PANTHER" id="PTHR43169">
    <property type="entry name" value="EXSB FAMILY PROTEIN"/>
    <property type="match status" value="1"/>
</dbReference>
<organism evidence="2 3">
    <name type="scientific">Anatilimnocola aggregata</name>
    <dbReference type="NCBI Taxonomy" id="2528021"/>
    <lineage>
        <taxon>Bacteria</taxon>
        <taxon>Pseudomonadati</taxon>
        <taxon>Planctomycetota</taxon>
        <taxon>Planctomycetia</taxon>
        <taxon>Pirellulales</taxon>
        <taxon>Pirellulaceae</taxon>
        <taxon>Anatilimnocola</taxon>
    </lineage>
</organism>
<reference evidence="2 3" key="1">
    <citation type="submission" date="2019-02" db="EMBL/GenBank/DDBJ databases">
        <title>Deep-cultivation of Planctomycetes and their phenomic and genomic characterization uncovers novel biology.</title>
        <authorList>
            <person name="Wiegand S."/>
            <person name="Jogler M."/>
            <person name="Boedeker C."/>
            <person name="Pinto D."/>
            <person name="Vollmers J."/>
            <person name="Rivas-Marin E."/>
            <person name="Kohn T."/>
            <person name="Peeters S.H."/>
            <person name="Heuer A."/>
            <person name="Rast P."/>
            <person name="Oberbeckmann S."/>
            <person name="Bunk B."/>
            <person name="Jeske O."/>
            <person name="Meyerdierks A."/>
            <person name="Storesund J.E."/>
            <person name="Kallscheuer N."/>
            <person name="Luecker S."/>
            <person name="Lage O.M."/>
            <person name="Pohl T."/>
            <person name="Merkel B.J."/>
            <person name="Hornburger P."/>
            <person name="Mueller R.-W."/>
            <person name="Bruemmer F."/>
            <person name="Labrenz M."/>
            <person name="Spormann A.M."/>
            <person name="Op den Camp H."/>
            <person name="Overmann J."/>
            <person name="Amann R."/>
            <person name="Jetten M.S.M."/>
            <person name="Mascher T."/>
            <person name="Medema M.H."/>
            <person name="Devos D.P."/>
            <person name="Kaster A.-K."/>
            <person name="Ovreas L."/>
            <person name="Rohde M."/>
            <person name="Galperin M.Y."/>
            <person name="Jogler C."/>
        </authorList>
    </citation>
    <scope>NUCLEOTIDE SEQUENCE [LARGE SCALE GENOMIC DNA]</scope>
    <source>
        <strain evidence="2 3">ETA_A8</strain>
    </source>
</reference>
<dbReference type="InterPro" id="IPR005232">
    <property type="entry name" value="LarE"/>
</dbReference>
<proteinExistence type="predicted"/>
<dbReference type="InterPro" id="IPR014729">
    <property type="entry name" value="Rossmann-like_a/b/a_fold"/>
</dbReference>
<evidence type="ECO:0000256" key="1">
    <source>
        <dbReference type="PIRSR" id="PIRSR006661-1"/>
    </source>
</evidence>
<dbReference type="NCBIfam" id="TIGR00268">
    <property type="entry name" value="ATP-dependent sacrificial sulfur transferase LarE"/>
    <property type="match status" value="1"/>
</dbReference>
<dbReference type="CDD" id="cd01990">
    <property type="entry name" value="LarE-like"/>
    <property type="match status" value="1"/>
</dbReference>
<gene>
    <name evidence="2" type="ORF">ETAA8_52700</name>
</gene>
<name>A0A517YIX9_9BACT</name>
<accession>A0A517YIX9</accession>
<dbReference type="AlphaFoldDB" id="A0A517YIX9"/>
<dbReference type="KEGG" id="aagg:ETAA8_52700"/>
<dbReference type="EMBL" id="CP036274">
    <property type="protein sequence ID" value="QDU30151.1"/>
    <property type="molecule type" value="Genomic_DNA"/>
</dbReference>
<dbReference type="PANTHER" id="PTHR43169:SF2">
    <property type="entry name" value="NAD_GMP SYNTHASE DOMAIN-CONTAINING PROTEIN"/>
    <property type="match status" value="1"/>
</dbReference>
<keyword evidence="3" id="KW-1185">Reference proteome</keyword>
<dbReference type="SUPFAM" id="SSF52402">
    <property type="entry name" value="Adenine nucleotide alpha hydrolases-like"/>
    <property type="match status" value="1"/>
</dbReference>
<sequence>MTGVSASLATGELEHAQQIAAQIGIRHEIVSTEELARAGYVANSPDRCYHCKTELYTKLTELAPSWGVSALLNGANLDDLGDYRPGMRAASEFRVLSPLAECGLNKADVRELARHWHLPCAEKPATPCLSSRIAYGEQVTPERLARIDQAEVFLRSLGLGDLRVRLHAGELARIEVPLDVLPTLTQPELREQIAQQFKALGFRFVTLDLQGFRSGSLNSLLSLSKATIPE</sequence>
<protein>
    <submittedName>
        <fullName evidence="2">Uncharacterized protein</fullName>
    </submittedName>
</protein>
<dbReference type="Gene3D" id="3.40.50.620">
    <property type="entry name" value="HUPs"/>
    <property type="match status" value="1"/>
</dbReference>
<feature type="active site" description="Nucleophile and sulfur donor" evidence="1">
    <location>
        <position position="128"/>
    </location>
</feature>
<dbReference type="Proteomes" id="UP000315017">
    <property type="component" value="Chromosome"/>
</dbReference>